<dbReference type="InterPro" id="IPR002156">
    <property type="entry name" value="RNaseH_domain"/>
</dbReference>
<dbReference type="SUPFAM" id="SSF56672">
    <property type="entry name" value="DNA/RNA polymerases"/>
    <property type="match status" value="1"/>
</dbReference>
<keyword evidence="2" id="KW-0695">RNA-directed DNA polymerase</keyword>
<dbReference type="InterPro" id="IPR000477">
    <property type="entry name" value="RT_dom"/>
</dbReference>
<comment type="caution">
    <text evidence="2">The sequence shown here is derived from an EMBL/GenBank/DDBJ whole genome shotgun (WGS) entry which is preliminary data.</text>
</comment>
<dbReference type="InterPro" id="IPR036691">
    <property type="entry name" value="Endo/exonu/phosph_ase_sf"/>
</dbReference>
<dbReference type="InterPro" id="IPR005135">
    <property type="entry name" value="Endo/exonuclease/phosphatase"/>
</dbReference>
<dbReference type="Gene3D" id="3.30.420.10">
    <property type="entry name" value="Ribonuclease H-like superfamily/Ribonuclease H"/>
    <property type="match status" value="1"/>
</dbReference>
<reference evidence="3" key="1">
    <citation type="journal article" date="2019" name="Plant Biotechnol. J.">
        <title>Genome sequencing of the Australian wild diploid species Gossypium australe highlights disease resistance and delayed gland morphogenesis.</title>
        <authorList>
            <person name="Cai Y."/>
            <person name="Cai X."/>
            <person name="Wang Q."/>
            <person name="Wang P."/>
            <person name="Zhang Y."/>
            <person name="Cai C."/>
            <person name="Xu Y."/>
            <person name="Wang K."/>
            <person name="Zhou Z."/>
            <person name="Wang C."/>
            <person name="Geng S."/>
            <person name="Li B."/>
            <person name="Dong Q."/>
            <person name="Hou Y."/>
            <person name="Wang H."/>
            <person name="Ai P."/>
            <person name="Liu Z."/>
            <person name="Yi F."/>
            <person name="Sun M."/>
            <person name="An G."/>
            <person name="Cheng J."/>
            <person name="Zhang Y."/>
            <person name="Shi Q."/>
            <person name="Xie Y."/>
            <person name="Shi X."/>
            <person name="Chang Y."/>
            <person name="Huang F."/>
            <person name="Chen Y."/>
            <person name="Hong S."/>
            <person name="Mi L."/>
            <person name="Sun Q."/>
            <person name="Zhang L."/>
            <person name="Zhou B."/>
            <person name="Peng R."/>
            <person name="Zhang X."/>
            <person name="Liu F."/>
        </authorList>
    </citation>
    <scope>NUCLEOTIDE SEQUENCE [LARGE SCALE GENOMIC DNA]</scope>
    <source>
        <strain evidence="3">cv. PA1801</strain>
    </source>
</reference>
<dbReference type="PANTHER" id="PTHR33116">
    <property type="entry name" value="REVERSE TRANSCRIPTASE ZINC-BINDING DOMAIN-CONTAINING PROTEIN-RELATED-RELATED"/>
    <property type="match status" value="1"/>
</dbReference>
<gene>
    <name evidence="2" type="ORF">EPI10_019877</name>
</gene>
<dbReference type="Pfam" id="PF00078">
    <property type="entry name" value="RVT_1"/>
    <property type="match status" value="1"/>
</dbReference>
<evidence type="ECO:0000313" key="3">
    <source>
        <dbReference type="Proteomes" id="UP000325315"/>
    </source>
</evidence>
<feature type="domain" description="Reverse transcriptase" evidence="1">
    <location>
        <begin position="360"/>
        <end position="602"/>
    </location>
</feature>
<dbReference type="GO" id="GO:0004523">
    <property type="term" value="F:RNA-DNA hybrid ribonuclease activity"/>
    <property type="evidence" value="ECO:0007669"/>
    <property type="project" value="InterPro"/>
</dbReference>
<protein>
    <submittedName>
        <fullName evidence="2">Reverse transcriptase</fullName>
    </submittedName>
</protein>
<dbReference type="InterPro" id="IPR043502">
    <property type="entry name" value="DNA/RNA_pol_sf"/>
</dbReference>
<dbReference type="EMBL" id="SMMG02000003">
    <property type="protein sequence ID" value="KAA3479362.1"/>
    <property type="molecule type" value="Genomic_DNA"/>
</dbReference>
<dbReference type="Proteomes" id="UP000325315">
    <property type="component" value="Unassembled WGS sequence"/>
</dbReference>
<dbReference type="Pfam" id="PF13456">
    <property type="entry name" value="RVT_3"/>
    <property type="match status" value="1"/>
</dbReference>
<dbReference type="CDD" id="cd01650">
    <property type="entry name" value="RT_nLTR_like"/>
    <property type="match status" value="1"/>
</dbReference>
<accession>A0A5B6WEY4</accession>
<evidence type="ECO:0000259" key="1">
    <source>
        <dbReference type="PROSITE" id="PS50878"/>
    </source>
</evidence>
<dbReference type="AlphaFoldDB" id="A0A5B6WEY4"/>
<dbReference type="PROSITE" id="PS50878">
    <property type="entry name" value="RT_POL"/>
    <property type="match status" value="1"/>
</dbReference>
<dbReference type="InterPro" id="IPR036397">
    <property type="entry name" value="RNaseH_sf"/>
</dbReference>
<dbReference type="Gene3D" id="3.60.10.10">
    <property type="entry name" value="Endonuclease/exonuclease/phosphatase"/>
    <property type="match status" value="1"/>
</dbReference>
<dbReference type="InterPro" id="IPR044730">
    <property type="entry name" value="RNase_H-like_dom_plant"/>
</dbReference>
<keyword evidence="2" id="KW-0548">Nucleotidyltransferase</keyword>
<dbReference type="Pfam" id="PF03372">
    <property type="entry name" value="Exo_endo_phos"/>
    <property type="match status" value="1"/>
</dbReference>
<dbReference type="GO" id="GO:0003676">
    <property type="term" value="F:nucleic acid binding"/>
    <property type="evidence" value="ECO:0007669"/>
    <property type="project" value="InterPro"/>
</dbReference>
<evidence type="ECO:0000313" key="2">
    <source>
        <dbReference type="EMBL" id="KAA3479362.1"/>
    </source>
</evidence>
<name>A0A5B6WEY4_9ROSI</name>
<proteinExistence type="predicted"/>
<dbReference type="SUPFAM" id="SSF53098">
    <property type="entry name" value="Ribonuclease H-like"/>
    <property type="match status" value="1"/>
</dbReference>
<dbReference type="SUPFAM" id="SSF56219">
    <property type="entry name" value="DNase I-like"/>
    <property type="match status" value="1"/>
</dbReference>
<keyword evidence="2" id="KW-0808">Transferase</keyword>
<organism evidence="2 3">
    <name type="scientific">Gossypium australe</name>
    <dbReference type="NCBI Taxonomy" id="47621"/>
    <lineage>
        <taxon>Eukaryota</taxon>
        <taxon>Viridiplantae</taxon>
        <taxon>Streptophyta</taxon>
        <taxon>Embryophyta</taxon>
        <taxon>Tracheophyta</taxon>
        <taxon>Spermatophyta</taxon>
        <taxon>Magnoliopsida</taxon>
        <taxon>eudicotyledons</taxon>
        <taxon>Gunneridae</taxon>
        <taxon>Pentapetalae</taxon>
        <taxon>rosids</taxon>
        <taxon>malvids</taxon>
        <taxon>Malvales</taxon>
        <taxon>Malvaceae</taxon>
        <taxon>Malvoideae</taxon>
        <taxon>Gossypium</taxon>
    </lineage>
</organism>
<dbReference type="GO" id="GO:0003964">
    <property type="term" value="F:RNA-directed DNA polymerase activity"/>
    <property type="evidence" value="ECO:0007669"/>
    <property type="project" value="UniProtKB-KW"/>
</dbReference>
<dbReference type="CDD" id="cd06222">
    <property type="entry name" value="RNase_H_like"/>
    <property type="match status" value="1"/>
</dbReference>
<keyword evidence="3" id="KW-1185">Reference proteome</keyword>
<dbReference type="PANTHER" id="PTHR33116:SF86">
    <property type="entry name" value="REVERSE TRANSCRIPTASE DOMAIN-CONTAINING PROTEIN"/>
    <property type="match status" value="1"/>
</dbReference>
<dbReference type="InterPro" id="IPR012337">
    <property type="entry name" value="RNaseH-like_sf"/>
</dbReference>
<sequence>MKIVSWNVRGLGRSRTVKRLKNKLRAINPQILFLIETKLKAKEMEIVRRKLGFSCGVDVDADGSKGGLSLCWNNNSLISLRSYSSFHIDADVNDKDSGVKWRLTGFYGNPVESLRSNPWDLLNHHHNSNIGPWLVMGDFNEITSSFEKKGGRLRSEIQMAKFRDVLEVCGLIDLGFSGRWFEANWCLDQSFAGVVKQAWAGHNDNVVDKLAQAGQIFRRWSFSRSCEQWKERAKMEKRLSYLYDQVPTDENLEEILERAKINWLKHGDRNTSFFHRSAISRHTRNRIAGFESVEGRWVSRPDVMLNEAVKFFGELYTASDLSAVKSMAPIKAPGIDGFPALFFQKYWDVVGSDISRYCLAVLKGEIEMEEINKTHIVLIPKVDRPKTLSQFRPISLWAFIPGRQISDNTLIAYEILLSLKSRKHCKQGHFALKLDMSKAYNRVEWDFFAGMLSKMRFCQDWIILIMRYVCSVSYTVGINESISEVFFPSRGLRQGDPLSPFLFLVCTEGLSTLLKEAKNKGLMIGAPIGRERFSLNHLLFADDCILFGDASETGAYAVRSILEEYSKASGQQVNYDKSLIYFGTSVDQNMREQITNILGVRVSVNSEKSLGLPMMVGRRKRWAFANFVDRFRKRIESWNFRFLSMGGKEVFVKAILQAIHIYVMQCFELPKSLCNALENIMNKYWWVNGKTGKGIHWCSWKDLCYPKIASGLGFRDLYFFNKALLAKQAWRLFAQPDYLLAKVLKARYYPKTNFLSAKVGSYPSFTWRSICVARELIADGLFWRIGNGRSVNIWNDPWVPGPGRSCLSVQNINTHWSTVNQLIDEHSFTWKKDIIYKLVDCDQAKRILNIPLAHSDEEDVLVWSHDNTGVYTVKSGSAPEDSEHLLWSCDVLRSIWNLLDLYVDLNGDSSEDNKLVRMFLTVTDEKRKLLTISFWALWFMRNKMVHEGCKFSLDELLCFIRRYVYELKMSCTSDFSSFSKNTAFWKPPLPGIIKLNFDASFVKASNSAIVGVVRHNDKGLVIGACTYQVNDAADAFVAESRACERAILFAIDMGFRKIMVEGDSLTVIKKIRSASNDRSVIRSIIRNICMLAKGFEEISFNFSPRRGNRVAHTLAVEGHRWPLPCY</sequence>